<keyword evidence="3" id="KW-1185">Reference proteome</keyword>
<accession>A0A8J2WC42</accession>
<dbReference type="AlphaFoldDB" id="A0A8J2WC42"/>
<name>A0A8J2WC42_9NEOP</name>
<dbReference type="EMBL" id="CAKASE010000080">
    <property type="protein sequence ID" value="CAG9581687.1"/>
    <property type="molecule type" value="Genomic_DNA"/>
</dbReference>
<evidence type="ECO:0000313" key="2">
    <source>
        <dbReference type="EMBL" id="CAG9581687.1"/>
    </source>
</evidence>
<feature type="region of interest" description="Disordered" evidence="1">
    <location>
        <begin position="1"/>
        <end position="24"/>
    </location>
</feature>
<organism evidence="2 3">
    <name type="scientific">Danaus chrysippus</name>
    <name type="common">African queen</name>
    <dbReference type="NCBI Taxonomy" id="151541"/>
    <lineage>
        <taxon>Eukaryota</taxon>
        <taxon>Metazoa</taxon>
        <taxon>Ecdysozoa</taxon>
        <taxon>Arthropoda</taxon>
        <taxon>Hexapoda</taxon>
        <taxon>Insecta</taxon>
        <taxon>Pterygota</taxon>
        <taxon>Neoptera</taxon>
        <taxon>Endopterygota</taxon>
        <taxon>Lepidoptera</taxon>
        <taxon>Glossata</taxon>
        <taxon>Ditrysia</taxon>
        <taxon>Papilionoidea</taxon>
        <taxon>Nymphalidae</taxon>
        <taxon>Danainae</taxon>
        <taxon>Danaini</taxon>
        <taxon>Danaina</taxon>
        <taxon>Danaus</taxon>
        <taxon>Anosia</taxon>
    </lineage>
</organism>
<proteinExistence type="predicted"/>
<evidence type="ECO:0000313" key="3">
    <source>
        <dbReference type="Proteomes" id="UP000789524"/>
    </source>
</evidence>
<evidence type="ECO:0000256" key="1">
    <source>
        <dbReference type="SAM" id="MobiDB-lite"/>
    </source>
</evidence>
<comment type="caution">
    <text evidence="2">The sequence shown here is derived from an EMBL/GenBank/DDBJ whole genome shotgun (WGS) entry which is preliminary data.</text>
</comment>
<sequence length="116" mass="12584">MRLLSGQDKDGGASESALMRVEEGIETSVRRRAGGGASWARVRGRARGSVWGLRGVRGPRGEGCQRSLRVQHSAAARRPHRSRPGELSEVERPSLIALRTRPPASAPPITDRCHLT</sequence>
<gene>
    <name evidence="2" type="ORF">DCHRY22_LOCUS14240</name>
</gene>
<dbReference type="Proteomes" id="UP000789524">
    <property type="component" value="Unassembled WGS sequence"/>
</dbReference>
<reference evidence="2" key="1">
    <citation type="submission" date="2021-09" db="EMBL/GenBank/DDBJ databases">
        <authorList>
            <person name="Martin H S."/>
        </authorList>
    </citation>
    <scope>NUCLEOTIDE SEQUENCE</scope>
</reference>
<feature type="region of interest" description="Disordered" evidence="1">
    <location>
        <begin position="52"/>
        <end position="116"/>
    </location>
</feature>
<feature type="compositionally biased region" description="Basic and acidic residues" evidence="1">
    <location>
        <begin position="83"/>
        <end position="92"/>
    </location>
</feature>
<protein>
    <submittedName>
        <fullName evidence="2">(African queen) hypothetical protein</fullName>
    </submittedName>
</protein>